<feature type="short sequence motif" description="GXSXG" evidence="2">
    <location>
        <begin position="59"/>
        <end position="63"/>
    </location>
</feature>
<evidence type="ECO:0000313" key="5">
    <source>
        <dbReference type="Proteomes" id="UP001499979"/>
    </source>
</evidence>
<dbReference type="InterPro" id="IPR002641">
    <property type="entry name" value="PNPLA_dom"/>
</dbReference>
<sequence length="269" mass="27882">MARRHARVGVDGHPALLEHRHPLAMVYGGGGVVGIAYTAGVAAGLATAGLPVAAAPSLGTSAGSWTASALALGLSYDDLADLPVPTVPARRPGILADIARLAFGEATHPLVSVSAVSLRSGRRHILDGGTYPLADLVAASSAVPGLLPPHRVAGRWYVDGGMWSATSVDAADEADRVIVVAPLAGRVMGAMGRIAGALLQRELGQWQDRHPEASIHMIRPNREMATIVGVRPLALFDPDRARAVYPLAYEQGARWGEGIATASDRRSAG</sequence>
<dbReference type="RefSeq" id="WP_343905581.1">
    <property type="nucleotide sequence ID" value="NZ_BAAAJE010000002.1"/>
</dbReference>
<feature type="domain" description="PNPLA" evidence="3">
    <location>
        <begin position="25"/>
        <end position="172"/>
    </location>
</feature>
<feature type="short sequence motif" description="DGA/G" evidence="2">
    <location>
        <begin position="159"/>
        <end position="161"/>
    </location>
</feature>
<dbReference type="SUPFAM" id="SSF52151">
    <property type="entry name" value="FabD/lysophospholipase-like"/>
    <property type="match status" value="1"/>
</dbReference>
<evidence type="ECO:0000313" key="4">
    <source>
        <dbReference type="EMBL" id="GAA1129280.1"/>
    </source>
</evidence>
<gene>
    <name evidence="4" type="ORF">GCM10009606_06330</name>
</gene>
<keyword evidence="2" id="KW-0378">Hydrolase</keyword>
<keyword evidence="1 2" id="KW-0443">Lipid metabolism</keyword>
<dbReference type="Proteomes" id="UP001499979">
    <property type="component" value="Unassembled WGS sequence"/>
</dbReference>
<feature type="active site" description="Proton acceptor" evidence="2">
    <location>
        <position position="159"/>
    </location>
</feature>
<dbReference type="EMBL" id="BAAAJE010000002">
    <property type="protein sequence ID" value="GAA1129280.1"/>
    <property type="molecule type" value="Genomic_DNA"/>
</dbReference>
<proteinExistence type="predicted"/>
<feature type="short sequence motif" description="GXGXXG" evidence="2">
    <location>
        <begin position="29"/>
        <end position="34"/>
    </location>
</feature>
<accession>A0ABP4ESH2</accession>
<dbReference type="InterPro" id="IPR016035">
    <property type="entry name" value="Acyl_Trfase/lysoPLipase"/>
</dbReference>
<protein>
    <recommendedName>
        <fullName evidence="3">PNPLA domain-containing protein</fullName>
    </recommendedName>
</protein>
<keyword evidence="2" id="KW-0442">Lipid degradation</keyword>
<comment type="caution">
    <text evidence="4">The sequence shown here is derived from an EMBL/GenBank/DDBJ whole genome shotgun (WGS) entry which is preliminary data.</text>
</comment>
<name>A0ABP4ESH2_9ACTN</name>
<dbReference type="Gene3D" id="3.40.1090.10">
    <property type="entry name" value="Cytosolic phospholipase A2 catalytic domain"/>
    <property type="match status" value="2"/>
</dbReference>
<evidence type="ECO:0000256" key="1">
    <source>
        <dbReference type="ARBA" id="ARBA00023098"/>
    </source>
</evidence>
<keyword evidence="5" id="KW-1185">Reference proteome</keyword>
<evidence type="ECO:0000256" key="2">
    <source>
        <dbReference type="PROSITE-ProRule" id="PRU01161"/>
    </source>
</evidence>
<evidence type="ECO:0000259" key="3">
    <source>
        <dbReference type="PROSITE" id="PS51635"/>
    </source>
</evidence>
<reference evidence="5" key="1">
    <citation type="journal article" date="2019" name="Int. J. Syst. Evol. Microbiol.">
        <title>The Global Catalogue of Microorganisms (GCM) 10K type strain sequencing project: providing services to taxonomists for standard genome sequencing and annotation.</title>
        <authorList>
            <consortium name="The Broad Institute Genomics Platform"/>
            <consortium name="The Broad Institute Genome Sequencing Center for Infectious Disease"/>
            <person name="Wu L."/>
            <person name="Ma J."/>
        </authorList>
    </citation>
    <scope>NUCLEOTIDE SEQUENCE [LARGE SCALE GENOMIC DNA]</scope>
    <source>
        <strain evidence="5">JCM 11813</strain>
    </source>
</reference>
<dbReference type="PROSITE" id="PS51635">
    <property type="entry name" value="PNPLA"/>
    <property type="match status" value="1"/>
</dbReference>
<feature type="active site" description="Nucleophile" evidence="2">
    <location>
        <position position="61"/>
    </location>
</feature>
<dbReference type="Pfam" id="PF01734">
    <property type="entry name" value="Patatin"/>
    <property type="match status" value="1"/>
</dbReference>
<organism evidence="4 5">
    <name type="scientific">Nocardioides aquiterrae</name>
    <dbReference type="NCBI Taxonomy" id="203799"/>
    <lineage>
        <taxon>Bacteria</taxon>
        <taxon>Bacillati</taxon>
        <taxon>Actinomycetota</taxon>
        <taxon>Actinomycetes</taxon>
        <taxon>Propionibacteriales</taxon>
        <taxon>Nocardioidaceae</taxon>
        <taxon>Nocardioides</taxon>
    </lineage>
</organism>